<dbReference type="RefSeq" id="XP_013277299.1">
    <property type="nucleotide sequence ID" value="XM_013421845.1"/>
</dbReference>
<dbReference type="PANTHER" id="PTHR46082">
    <property type="entry name" value="ATP/GTP-BINDING PROTEIN-RELATED"/>
    <property type="match status" value="1"/>
</dbReference>
<sequence>MDKYTCQWTAIEGLGGVGKTQMTLEATFRVGDQHPNCSVSWVPAVDLTSFENAYREIGQRLQVLGIEEDGADIKLLVKNAMSQETCGSWLLIIDNADNVELLFSTAILCDYLPFSLQGSILFTAYMAKTGMSTEDQGRWHKQRNSHYAASIIQPYFTG</sequence>
<reference evidence="1 2" key="1">
    <citation type="submission" date="2015-01" db="EMBL/GenBank/DDBJ databases">
        <title>The Genome Sequence of Rhinocladiella mackenzie CBS 650.93.</title>
        <authorList>
            <consortium name="The Broad Institute Genomics Platform"/>
            <person name="Cuomo C."/>
            <person name="de Hoog S."/>
            <person name="Gorbushina A."/>
            <person name="Stielow B."/>
            <person name="Teixiera M."/>
            <person name="Abouelleil A."/>
            <person name="Chapman S.B."/>
            <person name="Priest M."/>
            <person name="Young S.K."/>
            <person name="Wortman J."/>
            <person name="Nusbaum C."/>
            <person name="Birren B."/>
        </authorList>
    </citation>
    <scope>NUCLEOTIDE SEQUENCE [LARGE SCALE GENOMIC DNA]</scope>
    <source>
        <strain evidence="1 2">CBS 650.93</strain>
    </source>
</reference>
<keyword evidence="2" id="KW-1185">Reference proteome</keyword>
<dbReference type="OrthoDB" id="5986190at2759"/>
<dbReference type="GeneID" id="25289315"/>
<proteinExistence type="predicted"/>
<dbReference type="STRING" id="1442369.A0A0D2HHL2"/>
<dbReference type="AlphaFoldDB" id="A0A0D2HHL2"/>
<evidence type="ECO:0000313" key="2">
    <source>
        <dbReference type="Proteomes" id="UP000053617"/>
    </source>
</evidence>
<gene>
    <name evidence="1" type="ORF">Z518_01244</name>
</gene>
<accession>A0A0D2HHL2</accession>
<protein>
    <submittedName>
        <fullName evidence="1">Rhinocladiella mackenziei CBS 650.93 unplaced genomic scaffold supercont1.1, whole genome shotgun sequence</fullName>
    </submittedName>
</protein>
<dbReference type="Gene3D" id="3.40.50.300">
    <property type="entry name" value="P-loop containing nucleotide triphosphate hydrolases"/>
    <property type="match status" value="1"/>
</dbReference>
<dbReference type="HOGENOM" id="CLU_1670355_0_0_1"/>
<name>A0A0D2HHL2_9EURO</name>
<dbReference type="VEuPathDB" id="FungiDB:Z518_01244"/>
<evidence type="ECO:0000313" key="1">
    <source>
        <dbReference type="EMBL" id="KIX10163.1"/>
    </source>
</evidence>
<dbReference type="SUPFAM" id="SSF52540">
    <property type="entry name" value="P-loop containing nucleoside triphosphate hydrolases"/>
    <property type="match status" value="1"/>
</dbReference>
<dbReference type="EMBL" id="KN847475">
    <property type="protein sequence ID" value="KIX10163.1"/>
    <property type="molecule type" value="Genomic_DNA"/>
</dbReference>
<dbReference type="InterPro" id="IPR053137">
    <property type="entry name" value="NLR-like"/>
</dbReference>
<organism evidence="1 2">
    <name type="scientific">Rhinocladiella mackenziei CBS 650.93</name>
    <dbReference type="NCBI Taxonomy" id="1442369"/>
    <lineage>
        <taxon>Eukaryota</taxon>
        <taxon>Fungi</taxon>
        <taxon>Dikarya</taxon>
        <taxon>Ascomycota</taxon>
        <taxon>Pezizomycotina</taxon>
        <taxon>Eurotiomycetes</taxon>
        <taxon>Chaetothyriomycetidae</taxon>
        <taxon>Chaetothyriales</taxon>
        <taxon>Herpotrichiellaceae</taxon>
        <taxon>Rhinocladiella</taxon>
    </lineage>
</organism>
<dbReference type="Proteomes" id="UP000053617">
    <property type="component" value="Unassembled WGS sequence"/>
</dbReference>
<dbReference type="PANTHER" id="PTHR46082:SF6">
    <property type="entry name" value="AAA+ ATPASE DOMAIN-CONTAINING PROTEIN-RELATED"/>
    <property type="match status" value="1"/>
</dbReference>
<dbReference type="InterPro" id="IPR027417">
    <property type="entry name" value="P-loop_NTPase"/>
</dbReference>